<dbReference type="PATRIC" id="fig|1265313.6.peg.1236"/>
<dbReference type="InterPro" id="IPR011642">
    <property type="entry name" value="Gate_dom"/>
</dbReference>
<dbReference type="PANTHER" id="PTHR43185">
    <property type="entry name" value="FERROUS IRON TRANSPORT PROTEIN B"/>
    <property type="match status" value="1"/>
</dbReference>
<feature type="transmembrane region" description="Helical" evidence="2">
    <location>
        <begin position="509"/>
        <end position="531"/>
    </location>
</feature>
<comment type="caution">
    <text evidence="4">The sequence shown here is derived from an EMBL/GenBank/DDBJ whole genome shotgun (WGS) entry which is preliminary data.</text>
</comment>
<dbReference type="PANTHER" id="PTHR43185:SF1">
    <property type="entry name" value="FE(2+) TRANSPORTER FEOB"/>
    <property type="match status" value="1"/>
</dbReference>
<dbReference type="HOGENOM" id="CLU_013350_3_2_6"/>
<dbReference type="OrthoDB" id="9809127at2"/>
<evidence type="ECO:0000256" key="2">
    <source>
        <dbReference type="SAM" id="Phobius"/>
    </source>
</evidence>
<gene>
    <name evidence="4" type="ORF">HRUBRA_01252</name>
</gene>
<dbReference type="PRINTS" id="PR00326">
    <property type="entry name" value="GTP1OBG"/>
</dbReference>
<dbReference type="InterPro" id="IPR011640">
    <property type="entry name" value="Fe2_transport_prot_B_C"/>
</dbReference>
<accession>A0A095VRU3</accession>
<feature type="domain" description="FeoB-type G" evidence="3">
    <location>
        <begin position="2"/>
        <end position="171"/>
    </location>
</feature>
<dbReference type="PROSITE" id="PS51711">
    <property type="entry name" value="G_FEOB"/>
    <property type="match status" value="1"/>
</dbReference>
<dbReference type="AlphaFoldDB" id="A0A095VRU3"/>
<dbReference type="Pfam" id="PF07670">
    <property type="entry name" value="Gate"/>
    <property type="match status" value="2"/>
</dbReference>
<feature type="transmembrane region" description="Helical" evidence="2">
    <location>
        <begin position="217"/>
        <end position="236"/>
    </location>
</feature>
<evidence type="ECO:0000313" key="5">
    <source>
        <dbReference type="Proteomes" id="UP000029640"/>
    </source>
</evidence>
<feature type="transmembrane region" description="Helical" evidence="2">
    <location>
        <begin position="356"/>
        <end position="382"/>
    </location>
</feature>
<dbReference type="RefSeq" id="WP_035517510.1">
    <property type="nucleotide sequence ID" value="NZ_KN234781.1"/>
</dbReference>
<evidence type="ECO:0000313" key="4">
    <source>
        <dbReference type="EMBL" id="KGE04157.1"/>
    </source>
</evidence>
<dbReference type="Gene3D" id="3.40.50.300">
    <property type="entry name" value="P-loop containing nucleotide triphosphate hydrolases"/>
    <property type="match status" value="1"/>
</dbReference>
<keyword evidence="2" id="KW-0812">Transmembrane</keyword>
<dbReference type="Pfam" id="PF07664">
    <property type="entry name" value="FeoB_C"/>
    <property type="match status" value="1"/>
</dbReference>
<protein>
    <recommendedName>
        <fullName evidence="1">Ferrous iron transport protein B</fullName>
    </recommendedName>
</protein>
<keyword evidence="2" id="KW-1133">Transmembrane helix</keyword>
<dbReference type="Proteomes" id="UP000029640">
    <property type="component" value="Unassembled WGS sequence"/>
</dbReference>
<dbReference type="CDD" id="cd01879">
    <property type="entry name" value="FeoB"/>
    <property type="match status" value="1"/>
</dbReference>
<dbReference type="InterPro" id="IPR030389">
    <property type="entry name" value="G_FEOB_dom"/>
</dbReference>
<evidence type="ECO:0000256" key="1">
    <source>
        <dbReference type="ARBA" id="ARBA00031200"/>
    </source>
</evidence>
<feature type="transmembrane region" description="Helical" evidence="2">
    <location>
        <begin position="588"/>
        <end position="609"/>
    </location>
</feature>
<proteinExistence type="predicted"/>
<feature type="transmembrane region" description="Helical" evidence="2">
    <location>
        <begin position="552"/>
        <end position="576"/>
    </location>
</feature>
<dbReference type="GO" id="GO:0005886">
    <property type="term" value="C:plasma membrane"/>
    <property type="evidence" value="ECO:0007669"/>
    <property type="project" value="TreeGrafter"/>
</dbReference>
<feature type="transmembrane region" description="Helical" evidence="2">
    <location>
        <begin position="321"/>
        <end position="344"/>
    </location>
</feature>
<feature type="transmembrane region" description="Helical" evidence="2">
    <location>
        <begin position="277"/>
        <end position="301"/>
    </location>
</feature>
<evidence type="ECO:0000259" key="3">
    <source>
        <dbReference type="PROSITE" id="PS51711"/>
    </source>
</evidence>
<dbReference type="InterPro" id="IPR006073">
    <property type="entry name" value="GTP-bd"/>
</dbReference>
<organism evidence="4 5">
    <name type="scientific">Pseudohaliea rubra DSM 19751</name>
    <dbReference type="NCBI Taxonomy" id="1265313"/>
    <lineage>
        <taxon>Bacteria</taxon>
        <taxon>Pseudomonadati</taxon>
        <taxon>Pseudomonadota</taxon>
        <taxon>Gammaproteobacteria</taxon>
        <taxon>Cellvibrionales</taxon>
        <taxon>Halieaceae</taxon>
        <taxon>Pseudohaliea</taxon>
    </lineage>
</organism>
<feature type="transmembrane region" description="Helical" evidence="2">
    <location>
        <begin position="394"/>
        <end position="417"/>
    </location>
</feature>
<dbReference type="Pfam" id="PF02421">
    <property type="entry name" value="FeoB_N"/>
    <property type="match status" value="1"/>
</dbReference>
<dbReference type="GO" id="GO:0015093">
    <property type="term" value="F:ferrous iron transmembrane transporter activity"/>
    <property type="evidence" value="ECO:0007669"/>
    <property type="project" value="InterPro"/>
</dbReference>
<sequence length="614" mass="66539">MTRKIILIGSPNCGKSLLFNRLTGLSQKVANFPGITVEVTSGHFADLENTTLVDYPGTYSLQPISGEEQVAVEQFQQGLEDPEVSHVLCLIDVTRLEKSLYFTLQVIRECERRGKPVLVLANMMDILAGHGLEVDLEGLSRELSAPVLPISARTGKGVPELLCRLRGEDAAADPWPHDEGIAHTPDVLLRGNAHQLARKYGPRGDLLVRTQTRLDGFFLHSAFGGLAFFVIMYLLFQSIFTWAAPAMDAVEAGLGWLAELVVPLVPGQLGKDFTADALFSGMGAFLVFVPQIFVLTFVIGMLEDSGYMARAALICHKPLRFFGLTGKSFIPMLSGVACAIPGIYAARSIDSPRKRLLTYLAIPLMPCSARLPVYTLLIAAFIPNTTAFGGLVGVQGAAMFGIYFFGMFCALLVTALVSRSRADHFTDLPFVLEMPPYRVPAWAPLVRKAWQRCKHFITKAGGIILAVTVVVWFLGYFPNGGADLSASWLGQLGRFVGPLFEPLGLDWRYGVAILTSFLAREVFVGTLGAMFGIESAEENMVPLVSHIQASELGLASGLALLVFFAIALMCVSTMAILSREAGSRRLPLQMFAAYGVAGYLGALAIYQLVSFLGG</sequence>
<dbReference type="eggNOG" id="COG0370">
    <property type="taxonomic scope" value="Bacteria"/>
</dbReference>
<dbReference type="SUPFAM" id="SSF52540">
    <property type="entry name" value="P-loop containing nucleoside triphosphate hydrolases"/>
    <property type="match status" value="1"/>
</dbReference>
<dbReference type="GO" id="GO:0005525">
    <property type="term" value="F:GTP binding"/>
    <property type="evidence" value="ECO:0007669"/>
    <property type="project" value="InterPro"/>
</dbReference>
<feature type="transmembrane region" description="Helical" evidence="2">
    <location>
        <begin position="456"/>
        <end position="477"/>
    </location>
</feature>
<name>A0A095VRU3_9GAMM</name>
<keyword evidence="5" id="KW-1185">Reference proteome</keyword>
<dbReference type="InterPro" id="IPR050860">
    <property type="entry name" value="FeoB_GTPase"/>
</dbReference>
<dbReference type="STRING" id="1265313.HRUBRA_01252"/>
<dbReference type="EMBL" id="AUVB01000036">
    <property type="protein sequence ID" value="KGE04157.1"/>
    <property type="molecule type" value="Genomic_DNA"/>
</dbReference>
<dbReference type="InterPro" id="IPR027417">
    <property type="entry name" value="P-loop_NTPase"/>
</dbReference>
<reference evidence="4 5" key="1">
    <citation type="journal article" date="2014" name="Genome Announc.">
        <title>Genome Sequence of Gammaproteobacterial Pseudohaliea rubra Type Strain DSM 19751, Isolated from Coastal Seawater of the Mediterranean Sea.</title>
        <authorList>
            <person name="Spring S."/>
            <person name="Fiebig A."/>
            <person name="Riedel T."/>
            <person name="Goker M."/>
            <person name="Klenk H.P."/>
        </authorList>
    </citation>
    <scope>NUCLEOTIDE SEQUENCE [LARGE SCALE GENOMIC DNA]</scope>
    <source>
        <strain evidence="4 5">DSM 19751</strain>
    </source>
</reference>
<keyword evidence="2" id="KW-0472">Membrane</keyword>